<dbReference type="Gene3D" id="2.60.40.10">
    <property type="entry name" value="Immunoglobulins"/>
    <property type="match status" value="3"/>
</dbReference>
<dbReference type="Proteomes" id="UP001262582">
    <property type="component" value="Unassembled WGS sequence"/>
</dbReference>
<organism evidence="3 4">
    <name type="scientific">Autumnicola musiva</name>
    <dbReference type="NCBI Taxonomy" id="3075589"/>
    <lineage>
        <taxon>Bacteria</taxon>
        <taxon>Pseudomonadati</taxon>
        <taxon>Bacteroidota</taxon>
        <taxon>Flavobacteriia</taxon>
        <taxon>Flavobacteriales</taxon>
        <taxon>Flavobacteriaceae</taxon>
        <taxon>Autumnicola</taxon>
    </lineage>
</organism>
<dbReference type="Pfam" id="PF18911">
    <property type="entry name" value="PKD_4"/>
    <property type="match status" value="3"/>
</dbReference>
<evidence type="ECO:0000313" key="3">
    <source>
        <dbReference type="EMBL" id="MDT0676547.1"/>
    </source>
</evidence>
<dbReference type="PANTHER" id="PTHR36842">
    <property type="entry name" value="PROTEIN TOLB HOMOLOG"/>
    <property type="match status" value="1"/>
</dbReference>
<name>A0ABU3D4U0_9FLAO</name>
<gene>
    <name evidence="3" type="ORF">RM539_08125</name>
</gene>
<feature type="domain" description="PKD" evidence="2">
    <location>
        <begin position="204"/>
        <end position="267"/>
    </location>
</feature>
<dbReference type="PANTHER" id="PTHR36842:SF1">
    <property type="entry name" value="PROTEIN TOLB"/>
    <property type="match status" value="1"/>
</dbReference>
<accession>A0ABU3D4U0</accession>
<dbReference type="InterPro" id="IPR022409">
    <property type="entry name" value="PKD/Chitinase_dom"/>
</dbReference>
<dbReference type="InterPro" id="IPR013783">
    <property type="entry name" value="Ig-like_fold"/>
</dbReference>
<evidence type="ECO:0000259" key="2">
    <source>
        <dbReference type="PROSITE" id="PS50093"/>
    </source>
</evidence>
<feature type="chain" id="PRO_5045292091" evidence="1">
    <location>
        <begin position="26"/>
        <end position="482"/>
    </location>
</feature>
<proteinExistence type="predicted"/>
<dbReference type="EMBL" id="JAVRHK010000004">
    <property type="protein sequence ID" value="MDT0676547.1"/>
    <property type="molecule type" value="Genomic_DNA"/>
</dbReference>
<evidence type="ECO:0000256" key="1">
    <source>
        <dbReference type="SAM" id="SignalP"/>
    </source>
</evidence>
<dbReference type="SUPFAM" id="SSF49299">
    <property type="entry name" value="PKD domain"/>
    <property type="match status" value="3"/>
</dbReference>
<sequence length="482" mass="52179">MKSLYLNFKFLMILALSAMVFTSCSEDDVEPEPAAVYTFEADELTVTFANNSANAHTYVWDFDDGETSNQIHPTHTYSEGGIYTVELTATGDGGSDVVTHEVTVVAPVPSPTADFTVDADDLTVTFTNTSENAVSYAWDFGDGNTSTEENPTHTYAAEGTYTVVLTTTGEDGTEVESTQEVTVEATEPTAEYTFEVDGLTATFTNTSENAVSYAWDFGDGNTSTEENPTHTYAAEGTYTVILTTTGEDGTEVESTQEVTVEATETGEDPTIYFVTSSNEEEQIEWLESQGFNVIVGSGFNESVINSADLVIIGRSNPSWSINKADYNNLTTPLILNSPWGARSTVLNWFDDDRIDRYTPESLIHALIQEPGDEAFEGVTIGGDDLLPWSTTPADDFLYINTESNGDVLAVTGPGAAEITDGGAVLFVRFDAGEEFYEGAGDSAAGPKTYFGFGGEDGETLHFFPLTEEAKQVYLNEINRLIE</sequence>
<keyword evidence="1" id="KW-0732">Signal</keyword>
<dbReference type="InterPro" id="IPR035986">
    <property type="entry name" value="PKD_dom_sf"/>
</dbReference>
<dbReference type="InterPro" id="IPR000601">
    <property type="entry name" value="PKD_dom"/>
</dbReference>
<protein>
    <submittedName>
        <fullName evidence="3">PKD domain-containing protein</fullName>
    </submittedName>
</protein>
<comment type="caution">
    <text evidence="3">The sequence shown here is derived from an EMBL/GenBank/DDBJ whole genome shotgun (WGS) entry which is preliminary data.</text>
</comment>
<dbReference type="PROSITE" id="PS50093">
    <property type="entry name" value="PKD"/>
    <property type="match status" value="3"/>
</dbReference>
<reference evidence="3 4" key="1">
    <citation type="submission" date="2023-09" db="EMBL/GenBank/DDBJ databases">
        <authorList>
            <person name="Rey-Velasco X."/>
        </authorList>
    </citation>
    <scope>NUCLEOTIDE SEQUENCE [LARGE SCALE GENOMIC DNA]</scope>
    <source>
        <strain evidence="3 4">F117</strain>
    </source>
</reference>
<dbReference type="CDD" id="cd00146">
    <property type="entry name" value="PKD"/>
    <property type="match status" value="3"/>
</dbReference>
<feature type="domain" description="PKD" evidence="2">
    <location>
        <begin position="121"/>
        <end position="190"/>
    </location>
</feature>
<feature type="signal peptide" evidence="1">
    <location>
        <begin position="1"/>
        <end position="25"/>
    </location>
</feature>
<keyword evidence="4" id="KW-1185">Reference proteome</keyword>
<evidence type="ECO:0000313" key="4">
    <source>
        <dbReference type="Proteomes" id="UP001262582"/>
    </source>
</evidence>
<feature type="domain" description="PKD" evidence="2">
    <location>
        <begin position="49"/>
        <end position="111"/>
    </location>
</feature>
<dbReference type="SMART" id="SM00089">
    <property type="entry name" value="PKD"/>
    <property type="match status" value="3"/>
</dbReference>
<dbReference type="RefSeq" id="WP_311502887.1">
    <property type="nucleotide sequence ID" value="NZ_JAVRHK010000004.1"/>
</dbReference>
<dbReference type="PROSITE" id="PS51257">
    <property type="entry name" value="PROKAR_LIPOPROTEIN"/>
    <property type="match status" value="1"/>
</dbReference>